<accession>A0AAV4C422</accession>
<evidence type="ECO:0000313" key="2">
    <source>
        <dbReference type="Proteomes" id="UP000735302"/>
    </source>
</evidence>
<sequence length="75" mass="8546">MYLLKLSKDKDQYVKMLKRKAGWSFIGPPPFHCLVCEKLHTGTGTHFYPDMVAAFNGRPSDCYPPKWLQDEAGPS</sequence>
<proteinExistence type="predicted"/>
<protein>
    <submittedName>
        <fullName evidence="1">Uncharacterized protein</fullName>
    </submittedName>
</protein>
<reference evidence="1 2" key="1">
    <citation type="journal article" date="2021" name="Elife">
        <title>Chloroplast acquisition without the gene transfer in kleptoplastic sea slugs, Plakobranchus ocellatus.</title>
        <authorList>
            <person name="Maeda T."/>
            <person name="Takahashi S."/>
            <person name="Yoshida T."/>
            <person name="Shimamura S."/>
            <person name="Takaki Y."/>
            <person name="Nagai Y."/>
            <person name="Toyoda A."/>
            <person name="Suzuki Y."/>
            <person name="Arimoto A."/>
            <person name="Ishii H."/>
            <person name="Satoh N."/>
            <person name="Nishiyama T."/>
            <person name="Hasebe M."/>
            <person name="Maruyama T."/>
            <person name="Minagawa J."/>
            <person name="Obokata J."/>
            <person name="Shigenobu S."/>
        </authorList>
    </citation>
    <scope>NUCLEOTIDE SEQUENCE [LARGE SCALE GENOMIC DNA]</scope>
</reference>
<name>A0AAV4C422_9GAST</name>
<gene>
    <name evidence="1" type="ORF">PoB_005263500</name>
</gene>
<comment type="caution">
    <text evidence="1">The sequence shown here is derived from an EMBL/GenBank/DDBJ whole genome shotgun (WGS) entry which is preliminary data.</text>
</comment>
<dbReference type="EMBL" id="BLXT01005793">
    <property type="protein sequence ID" value="GFO26130.1"/>
    <property type="molecule type" value="Genomic_DNA"/>
</dbReference>
<organism evidence="1 2">
    <name type="scientific">Plakobranchus ocellatus</name>
    <dbReference type="NCBI Taxonomy" id="259542"/>
    <lineage>
        <taxon>Eukaryota</taxon>
        <taxon>Metazoa</taxon>
        <taxon>Spiralia</taxon>
        <taxon>Lophotrochozoa</taxon>
        <taxon>Mollusca</taxon>
        <taxon>Gastropoda</taxon>
        <taxon>Heterobranchia</taxon>
        <taxon>Euthyneura</taxon>
        <taxon>Panpulmonata</taxon>
        <taxon>Sacoglossa</taxon>
        <taxon>Placobranchoidea</taxon>
        <taxon>Plakobranchidae</taxon>
        <taxon>Plakobranchus</taxon>
    </lineage>
</organism>
<dbReference type="AlphaFoldDB" id="A0AAV4C422"/>
<dbReference type="Proteomes" id="UP000735302">
    <property type="component" value="Unassembled WGS sequence"/>
</dbReference>
<keyword evidence="2" id="KW-1185">Reference proteome</keyword>
<evidence type="ECO:0000313" key="1">
    <source>
        <dbReference type="EMBL" id="GFO26130.1"/>
    </source>
</evidence>